<feature type="domain" description="Glutamyl/glutaminyl-tRNA synthetase class Ib catalytic" evidence="5">
    <location>
        <begin position="1"/>
        <end position="40"/>
    </location>
</feature>
<keyword evidence="3" id="KW-0067">ATP-binding</keyword>
<evidence type="ECO:0000256" key="2">
    <source>
        <dbReference type="ARBA" id="ARBA00022741"/>
    </source>
</evidence>
<protein>
    <recommendedName>
        <fullName evidence="5">Glutamyl/glutaminyl-tRNA synthetase class Ib catalytic domain-containing protein</fullName>
    </recommendedName>
</protein>
<evidence type="ECO:0000256" key="1">
    <source>
        <dbReference type="ARBA" id="ARBA00022598"/>
    </source>
</evidence>
<evidence type="ECO:0000313" key="7">
    <source>
        <dbReference type="Proteomes" id="UP000663882"/>
    </source>
</evidence>
<evidence type="ECO:0000256" key="4">
    <source>
        <dbReference type="ARBA" id="ARBA00023146"/>
    </source>
</evidence>
<name>A0A815UYM9_9BILA</name>
<dbReference type="GO" id="GO:0005739">
    <property type="term" value="C:mitochondrion"/>
    <property type="evidence" value="ECO:0007669"/>
    <property type="project" value="TreeGrafter"/>
</dbReference>
<keyword evidence="1" id="KW-0436">Ligase</keyword>
<gene>
    <name evidence="6" type="ORF">RFH988_LOCUS39326</name>
</gene>
<sequence length="40" mass="4674">GYPTYHLANVIDDHLMNITHVLRGHEWQTSTSKHLLLYKA</sequence>
<dbReference type="OrthoDB" id="428822at2759"/>
<dbReference type="GO" id="GO:0004818">
    <property type="term" value="F:glutamate-tRNA ligase activity"/>
    <property type="evidence" value="ECO:0007669"/>
    <property type="project" value="TreeGrafter"/>
</dbReference>
<keyword evidence="2" id="KW-0547">Nucleotide-binding</keyword>
<dbReference type="GO" id="GO:0006424">
    <property type="term" value="P:glutamyl-tRNA aminoacylation"/>
    <property type="evidence" value="ECO:0007669"/>
    <property type="project" value="TreeGrafter"/>
</dbReference>
<dbReference type="Pfam" id="PF00749">
    <property type="entry name" value="tRNA-synt_1c"/>
    <property type="match status" value="1"/>
</dbReference>
<dbReference type="AlphaFoldDB" id="A0A815UYM9"/>
<evidence type="ECO:0000313" key="6">
    <source>
        <dbReference type="EMBL" id="CAF1522388.1"/>
    </source>
</evidence>
<dbReference type="InterPro" id="IPR014729">
    <property type="entry name" value="Rossmann-like_a/b/a_fold"/>
</dbReference>
<dbReference type="EMBL" id="CAJNOO010016706">
    <property type="protein sequence ID" value="CAF1522388.1"/>
    <property type="molecule type" value="Genomic_DNA"/>
</dbReference>
<evidence type="ECO:0000259" key="5">
    <source>
        <dbReference type="Pfam" id="PF00749"/>
    </source>
</evidence>
<dbReference type="GO" id="GO:0005524">
    <property type="term" value="F:ATP binding"/>
    <property type="evidence" value="ECO:0007669"/>
    <property type="project" value="UniProtKB-KW"/>
</dbReference>
<evidence type="ECO:0000256" key="3">
    <source>
        <dbReference type="ARBA" id="ARBA00022840"/>
    </source>
</evidence>
<proteinExistence type="predicted"/>
<reference evidence="6" key="1">
    <citation type="submission" date="2021-02" db="EMBL/GenBank/DDBJ databases">
        <authorList>
            <person name="Nowell W R."/>
        </authorList>
    </citation>
    <scope>NUCLEOTIDE SEQUENCE</scope>
</reference>
<dbReference type="PANTHER" id="PTHR43311">
    <property type="entry name" value="GLUTAMATE--TRNA LIGASE"/>
    <property type="match status" value="1"/>
</dbReference>
<comment type="caution">
    <text evidence="6">The sequence shown here is derived from an EMBL/GenBank/DDBJ whole genome shotgun (WGS) entry which is preliminary data.</text>
</comment>
<accession>A0A815UYM9</accession>
<dbReference type="Proteomes" id="UP000663882">
    <property type="component" value="Unassembled WGS sequence"/>
</dbReference>
<feature type="non-terminal residue" evidence="6">
    <location>
        <position position="40"/>
    </location>
</feature>
<dbReference type="PANTHER" id="PTHR43311:SF2">
    <property type="entry name" value="GLUTAMATE--TRNA LIGASE, MITOCHONDRIAL-RELATED"/>
    <property type="match status" value="1"/>
</dbReference>
<keyword evidence="4" id="KW-0030">Aminoacyl-tRNA synthetase</keyword>
<dbReference type="SUPFAM" id="SSF52374">
    <property type="entry name" value="Nucleotidylyl transferase"/>
    <property type="match status" value="1"/>
</dbReference>
<dbReference type="InterPro" id="IPR049940">
    <property type="entry name" value="GluQ/Sye"/>
</dbReference>
<dbReference type="Gene3D" id="3.40.50.620">
    <property type="entry name" value="HUPs"/>
    <property type="match status" value="1"/>
</dbReference>
<organism evidence="6 7">
    <name type="scientific">Rotaria sordida</name>
    <dbReference type="NCBI Taxonomy" id="392033"/>
    <lineage>
        <taxon>Eukaryota</taxon>
        <taxon>Metazoa</taxon>
        <taxon>Spiralia</taxon>
        <taxon>Gnathifera</taxon>
        <taxon>Rotifera</taxon>
        <taxon>Eurotatoria</taxon>
        <taxon>Bdelloidea</taxon>
        <taxon>Philodinida</taxon>
        <taxon>Philodinidae</taxon>
        <taxon>Rotaria</taxon>
    </lineage>
</organism>
<dbReference type="InterPro" id="IPR020058">
    <property type="entry name" value="Glu/Gln-tRNA-synth_Ib_cat-dom"/>
</dbReference>
<feature type="non-terminal residue" evidence="6">
    <location>
        <position position="1"/>
    </location>
</feature>